<evidence type="ECO:0000256" key="9">
    <source>
        <dbReference type="SAM" id="SignalP"/>
    </source>
</evidence>
<keyword evidence="9" id="KW-0732">Signal</keyword>
<organism evidence="10 11">
    <name type="scientific">Aestuariibaculum lutulentum</name>
    <dbReference type="NCBI Taxonomy" id="2920935"/>
    <lineage>
        <taxon>Bacteria</taxon>
        <taxon>Pseudomonadati</taxon>
        <taxon>Bacteroidota</taxon>
        <taxon>Flavobacteriia</taxon>
        <taxon>Flavobacteriales</taxon>
        <taxon>Flavobacteriaceae</taxon>
    </lineage>
</organism>
<keyword evidence="6 8" id="KW-1133">Transmembrane helix</keyword>
<sequence>MKRYLLSLLTLILPILSFAQESTSEKFDRVFKEYTGWFVEGIFYEIPFSDDYRIPWVLIVLIGGALFFTFYFKFINFTGFRTALLVVKGKYEDIEKHGADTLYGDMTHNEEHNIIETLRDDSVHGEVSHFQALTAALSATVGLGNIAGVAVALSIGGPGATFWMIVAGLLGMASKFAECTLGVKYRDVGEDGTVYGGPMYYLTKGFAEKGMKPLGKVLAVVFAIFVVGGSFGGGNMFQANQAAAQFTKLFNLQSENAGMYFGFIMAALVAVVIIGGIKRIASVTEKVVPFMAGIYVFAALIILGANWHLIDDAFMLIFEGAFSGLGIAGGLVGVMIQGVRRGAFSNEAGVGSAAIAHSAVRTKYPASEGIVALLEPFVDTVVICTMTALVIVITNFDGAFMEYGVPIKEGVELTATAFDSVIPHFSIILTIAVILFAFSTMVSWSYYGMQGWVFLFGKGKKTDLIYKILFLFFVIVGSSISLGAVIDFSDAMIFAMVVPNIIGVVVLSPIIRKELRKYMRAITVKEDALEEGAEDLTKHM</sequence>
<protein>
    <submittedName>
        <fullName evidence="10">Alanine:cation symporter family protein</fullName>
    </submittedName>
</protein>
<evidence type="ECO:0000256" key="7">
    <source>
        <dbReference type="ARBA" id="ARBA00023136"/>
    </source>
</evidence>
<dbReference type="EMBL" id="JAKVQD010000001">
    <property type="protein sequence ID" value="MCH4551321.1"/>
    <property type="molecule type" value="Genomic_DNA"/>
</dbReference>
<keyword evidence="11" id="KW-1185">Reference proteome</keyword>
<feature type="transmembrane region" description="Helical" evidence="8">
    <location>
        <begin position="370"/>
        <end position="393"/>
    </location>
</feature>
<feature type="transmembrane region" description="Helical" evidence="8">
    <location>
        <begin position="132"/>
        <end position="154"/>
    </location>
</feature>
<evidence type="ECO:0000256" key="2">
    <source>
        <dbReference type="ARBA" id="ARBA00009261"/>
    </source>
</evidence>
<feature type="transmembrane region" description="Helical" evidence="8">
    <location>
        <begin position="287"/>
        <end position="307"/>
    </location>
</feature>
<evidence type="ECO:0000256" key="4">
    <source>
        <dbReference type="ARBA" id="ARBA00022475"/>
    </source>
</evidence>
<evidence type="ECO:0000256" key="5">
    <source>
        <dbReference type="ARBA" id="ARBA00022692"/>
    </source>
</evidence>
<evidence type="ECO:0000256" key="8">
    <source>
        <dbReference type="RuleBase" id="RU363064"/>
    </source>
</evidence>
<dbReference type="PANTHER" id="PTHR30330:SF3">
    <property type="entry name" value="TRANSCRIPTIONAL REGULATOR, LRP FAMILY"/>
    <property type="match status" value="1"/>
</dbReference>
<feature type="transmembrane region" description="Helical" evidence="8">
    <location>
        <begin position="313"/>
        <end position="336"/>
    </location>
</feature>
<comment type="subcellular location">
    <subcellularLocation>
        <location evidence="1 8">Cell membrane</location>
        <topology evidence="1 8">Multi-pass membrane protein</topology>
    </subcellularLocation>
</comment>
<keyword evidence="7 8" id="KW-0472">Membrane</keyword>
<keyword evidence="3 8" id="KW-0813">Transport</keyword>
<dbReference type="Proteomes" id="UP001156141">
    <property type="component" value="Unassembled WGS sequence"/>
</dbReference>
<dbReference type="RefSeq" id="WP_240571653.1">
    <property type="nucleotide sequence ID" value="NZ_CP136709.1"/>
</dbReference>
<feature type="transmembrane region" description="Helical" evidence="8">
    <location>
        <begin position="492"/>
        <end position="511"/>
    </location>
</feature>
<evidence type="ECO:0000313" key="10">
    <source>
        <dbReference type="EMBL" id="MCH4551321.1"/>
    </source>
</evidence>
<evidence type="ECO:0000313" key="11">
    <source>
        <dbReference type="Proteomes" id="UP001156141"/>
    </source>
</evidence>
<feature type="signal peptide" evidence="9">
    <location>
        <begin position="1"/>
        <end position="19"/>
    </location>
</feature>
<gene>
    <name evidence="10" type="ORF">MKW35_01720</name>
</gene>
<dbReference type="Pfam" id="PF01235">
    <property type="entry name" value="Na_Ala_symp"/>
    <property type="match status" value="1"/>
</dbReference>
<feature type="transmembrane region" description="Helical" evidence="8">
    <location>
        <begin position="54"/>
        <end position="72"/>
    </location>
</feature>
<proteinExistence type="inferred from homology"/>
<evidence type="ECO:0000256" key="6">
    <source>
        <dbReference type="ARBA" id="ARBA00022989"/>
    </source>
</evidence>
<keyword evidence="8" id="KW-0769">Symport</keyword>
<feature type="transmembrane region" description="Helical" evidence="8">
    <location>
        <begin position="425"/>
        <end position="447"/>
    </location>
</feature>
<reference evidence="10" key="1">
    <citation type="submission" date="2022-02" db="EMBL/GenBank/DDBJ databases">
        <title>Aestuariibaculum sp., a marine bacterium isolated from sediment in Guangxi.</title>
        <authorList>
            <person name="Ying J."/>
        </authorList>
    </citation>
    <scope>NUCLEOTIDE SEQUENCE</scope>
    <source>
        <strain evidence="10">L182</strain>
    </source>
</reference>
<comment type="similarity">
    <text evidence="2 8">Belongs to the alanine or glycine:cation symporter (AGCS) (TC 2.A.25) family.</text>
</comment>
<feature type="transmembrane region" description="Helical" evidence="8">
    <location>
        <begin position="257"/>
        <end position="275"/>
    </location>
</feature>
<comment type="caution">
    <text evidence="10">The sequence shown here is derived from an EMBL/GenBank/DDBJ whole genome shotgun (WGS) entry which is preliminary data.</text>
</comment>
<dbReference type="NCBIfam" id="TIGR00835">
    <property type="entry name" value="agcS"/>
    <property type="match status" value="1"/>
</dbReference>
<feature type="transmembrane region" description="Helical" evidence="8">
    <location>
        <begin position="217"/>
        <end position="237"/>
    </location>
</feature>
<feature type="transmembrane region" description="Helical" evidence="8">
    <location>
        <begin position="160"/>
        <end position="177"/>
    </location>
</feature>
<feature type="chain" id="PRO_5045562834" evidence="9">
    <location>
        <begin position="20"/>
        <end position="540"/>
    </location>
</feature>
<dbReference type="InterPro" id="IPR001463">
    <property type="entry name" value="Na/Ala_symport"/>
</dbReference>
<evidence type="ECO:0000256" key="1">
    <source>
        <dbReference type="ARBA" id="ARBA00004651"/>
    </source>
</evidence>
<dbReference type="PANTHER" id="PTHR30330">
    <property type="entry name" value="AGSS FAMILY TRANSPORTER, SODIUM-ALANINE"/>
    <property type="match status" value="1"/>
</dbReference>
<keyword evidence="4 8" id="KW-1003">Cell membrane</keyword>
<feature type="transmembrane region" description="Helical" evidence="8">
    <location>
        <begin position="468"/>
        <end position="486"/>
    </location>
</feature>
<dbReference type="PRINTS" id="PR00175">
    <property type="entry name" value="NAALASMPORT"/>
</dbReference>
<accession>A0ABS9RFP3</accession>
<keyword evidence="5 8" id="KW-0812">Transmembrane</keyword>
<name>A0ABS9RFP3_9FLAO</name>
<evidence type="ECO:0000256" key="3">
    <source>
        <dbReference type="ARBA" id="ARBA00022448"/>
    </source>
</evidence>